<accession>A0A167WJS0</accession>
<dbReference type="SUPFAM" id="SSF53613">
    <property type="entry name" value="Ribokinase-like"/>
    <property type="match status" value="1"/>
</dbReference>
<organism evidence="2 3">
    <name type="scientific">Cordyceps fumosorosea (strain ARSEF 2679)</name>
    <name type="common">Isaria fumosorosea</name>
    <dbReference type="NCBI Taxonomy" id="1081104"/>
    <lineage>
        <taxon>Eukaryota</taxon>
        <taxon>Fungi</taxon>
        <taxon>Dikarya</taxon>
        <taxon>Ascomycota</taxon>
        <taxon>Pezizomycotina</taxon>
        <taxon>Sordariomycetes</taxon>
        <taxon>Hypocreomycetidae</taxon>
        <taxon>Hypocreales</taxon>
        <taxon>Cordycipitaceae</taxon>
        <taxon>Cordyceps</taxon>
    </lineage>
</organism>
<dbReference type="GO" id="GO:0016301">
    <property type="term" value="F:kinase activity"/>
    <property type="evidence" value="ECO:0007669"/>
    <property type="project" value="UniProtKB-KW"/>
</dbReference>
<feature type="domain" description="Carbohydrate kinase PfkB" evidence="1">
    <location>
        <begin position="36"/>
        <end position="314"/>
    </location>
</feature>
<gene>
    <name evidence="2" type="ORF">ISF_04588</name>
</gene>
<dbReference type="AlphaFoldDB" id="A0A167WJS0"/>
<reference evidence="2 3" key="1">
    <citation type="journal article" date="2016" name="Genome Biol. Evol.">
        <title>Divergent and convergent evolution of fungal pathogenicity.</title>
        <authorList>
            <person name="Shang Y."/>
            <person name="Xiao G."/>
            <person name="Zheng P."/>
            <person name="Cen K."/>
            <person name="Zhan S."/>
            <person name="Wang C."/>
        </authorList>
    </citation>
    <scope>NUCLEOTIDE SEQUENCE [LARGE SCALE GENOMIC DNA]</scope>
    <source>
        <strain evidence="2 3">ARSEF 2679</strain>
    </source>
</reference>
<protein>
    <submittedName>
        <fullName evidence="2">Carbohydrate/purine kinase</fullName>
    </submittedName>
</protein>
<dbReference type="OrthoDB" id="497927at2759"/>
<keyword evidence="3" id="KW-1185">Reference proteome</keyword>
<dbReference type="PANTHER" id="PTHR47098:SF1">
    <property type="entry name" value="PFKB FAMILY CARBOHYDRATE KINASE SUPERFAMILY (AFU_ORTHOLOGUE AFUA_4G09500)"/>
    <property type="match status" value="1"/>
</dbReference>
<dbReference type="RefSeq" id="XP_018704528.1">
    <property type="nucleotide sequence ID" value="XM_018848194.1"/>
</dbReference>
<sequence length="349" mass="38208">MEQAWPSPSTKQKSPLFVSLGMTVLDELHFSSRETLYNVPGGSGLYATLGARLMDSTVGAVILTGKGFPETVMDQIKQWDVTLKVKNLPNSPSTRGFLQHKDESGQRTFRYLTPPLQPHPSDLQNSPLIRSRGFHFLVRPELLQEMADSLLSLRSLVGERRPLIVWEPAPLFCKKDLLEQHLQACKLVDVFSPNHLELESLTADGPCDGDLPFSREDVECRARLFLDAGIGLDKDGLVVVRCGEHGCMTLSRKTGVDWLPAFFDSTSPVVVDTTGAGNVFLGAFTVAFLKTDDAREAAIAGSVAASFAIEQIGLPDFSPASSAKETWNGVDVSTRLAEYRVRLSGSEKD</sequence>
<dbReference type="EMBL" id="AZHB01000010">
    <property type="protein sequence ID" value="OAA63879.1"/>
    <property type="molecule type" value="Genomic_DNA"/>
</dbReference>
<dbReference type="STRING" id="1081104.A0A167WJS0"/>
<dbReference type="InterPro" id="IPR011611">
    <property type="entry name" value="PfkB_dom"/>
</dbReference>
<evidence type="ECO:0000313" key="2">
    <source>
        <dbReference type="EMBL" id="OAA63879.1"/>
    </source>
</evidence>
<dbReference type="Pfam" id="PF00294">
    <property type="entry name" value="PfkB"/>
    <property type="match status" value="1"/>
</dbReference>
<comment type="caution">
    <text evidence="2">The sequence shown here is derived from an EMBL/GenBank/DDBJ whole genome shotgun (WGS) entry which is preliminary data.</text>
</comment>
<dbReference type="Gene3D" id="3.40.1190.20">
    <property type="match status" value="1"/>
</dbReference>
<evidence type="ECO:0000259" key="1">
    <source>
        <dbReference type="Pfam" id="PF00294"/>
    </source>
</evidence>
<keyword evidence="2" id="KW-0808">Transferase</keyword>
<dbReference type="PANTHER" id="PTHR47098">
    <property type="entry name" value="PROTEIN MAK32"/>
    <property type="match status" value="1"/>
</dbReference>
<dbReference type="Proteomes" id="UP000076744">
    <property type="component" value="Unassembled WGS sequence"/>
</dbReference>
<evidence type="ECO:0000313" key="3">
    <source>
        <dbReference type="Proteomes" id="UP000076744"/>
    </source>
</evidence>
<name>A0A167WJS0_CORFA</name>
<keyword evidence="2" id="KW-0418">Kinase</keyword>
<dbReference type="InterPro" id="IPR029056">
    <property type="entry name" value="Ribokinase-like"/>
</dbReference>
<dbReference type="GeneID" id="30020880"/>
<proteinExistence type="predicted"/>